<reference evidence="2 3" key="2">
    <citation type="journal article" date="2020" name="Int. J. Syst. Evol. Microbiol.">
        <title>Sulfuracidifex tepidarius gen. nov., sp. nov. and transfer of Sulfolobus metallicus Huber and Stetter 1992 to the genus Sulfuracidifex as Sulfuracidifex metallicus comb. nov.</title>
        <authorList>
            <person name="Itoh T."/>
            <person name="Miura T."/>
            <person name="Sakai H.D."/>
            <person name="Kato S."/>
            <person name="Ohkuma M."/>
            <person name="Takashina T."/>
        </authorList>
    </citation>
    <scope>NUCLEOTIDE SEQUENCE</scope>
    <source>
        <strain evidence="1 3">IC-006</strain>
        <strain evidence="2">IC-007</strain>
    </source>
</reference>
<dbReference type="AlphaFoldDB" id="A0A510E5C6"/>
<protein>
    <submittedName>
        <fullName evidence="2">Uncharacterized protein</fullName>
    </submittedName>
</protein>
<evidence type="ECO:0000313" key="1">
    <source>
        <dbReference type="EMBL" id="BBG24862.1"/>
    </source>
</evidence>
<dbReference type="KEGG" id="step:IC006_2196"/>
<sequence length="60" mass="7064">MRIVKKGEDTFVEFEDFDEVRDAFNEAIKDLENEKKLTPVNPLMRPDLPNEDYTIFESAL</sequence>
<accession>A0A510DXB1</accession>
<reference evidence="4" key="1">
    <citation type="submission" date="2018-09" db="EMBL/GenBank/DDBJ databases">
        <title>Complete Genome Sequencing of Sulfolobus sp. JCM 16834.</title>
        <authorList>
            <person name="Kato S."/>
            <person name="Itoh T."/>
            <person name="Ohkuma M."/>
        </authorList>
    </citation>
    <scope>NUCLEOTIDE SEQUENCE [LARGE SCALE GENOMIC DNA]</scope>
    <source>
        <strain evidence="4">IC-007</strain>
    </source>
</reference>
<organism evidence="2 4">
    <name type="scientific">Sulfuracidifex tepidarius</name>
    <dbReference type="NCBI Taxonomy" id="1294262"/>
    <lineage>
        <taxon>Archaea</taxon>
        <taxon>Thermoproteota</taxon>
        <taxon>Thermoprotei</taxon>
        <taxon>Sulfolobales</taxon>
        <taxon>Sulfolobaceae</taxon>
        <taxon>Sulfuracidifex</taxon>
    </lineage>
</organism>
<dbReference type="EMBL" id="AP018929">
    <property type="protein sequence ID" value="BBG24862.1"/>
    <property type="molecule type" value="Genomic_DNA"/>
</dbReference>
<name>A0A510E5C6_9CREN</name>
<dbReference type="Proteomes" id="UP000325030">
    <property type="component" value="Chromosome"/>
</dbReference>
<evidence type="ECO:0000313" key="3">
    <source>
        <dbReference type="Proteomes" id="UP000322983"/>
    </source>
</evidence>
<dbReference type="Proteomes" id="UP000322983">
    <property type="component" value="Chromosome"/>
</dbReference>
<gene>
    <name evidence="1" type="ORF">IC006_2196</name>
    <name evidence="2" type="ORF">IC007_2201</name>
</gene>
<proteinExistence type="predicted"/>
<keyword evidence="3" id="KW-1185">Reference proteome</keyword>
<dbReference type="EMBL" id="AP018930">
    <property type="protein sequence ID" value="BBG27647.1"/>
    <property type="molecule type" value="Genomic_DNA"/>
</dbReference>
<evidence type="ECO:0000313" key="2">
    <source>
        <dbReference type="EMBL" id="BBG27647.1"/>
    </source>
</evidence>
<evidence type="ECO:0000313" key="4">
    <source>
        <dbReference type="Proteomes" id="UP000325030"/>
    </source>
</evidence>
<accession>A0A510E5C6</accession>